<evidence type="ECO:0000313" key="3">
    <source>
        <dbReference type="Proteomes" id="UP000596827"/>
    </source>
</evidence>
<dbReference type="Pfam" id="PF04956">
    <property type="entry name" value="TrbC"/>
    <property type="match status" value="1"/>
</dbReference>
<evidence type="ECO:0000313" key="2">
    <source>
        <dbReference type="EMBL" id="MBC5767625.1"/>
    </source>
</evidence>
<feature type="transmembrane region" description="Helical" evidence="1">
    <location>
        <begin position="89"/>
        <end position="107"/>
    </location>
</feature>
<accession>A0A923MBJ3</accession>
<sequence length="123" mass="13075">MQANLIQIPAVPAFGRGSAFYLAAVVLIVLALMSPGGAHAAAFDIPFLQEFGCPIIQWMKGPLAVFIFIAVIIAVCVMGMIMKMDWSRIISVAIIFGILTGLGGFLANNSYIQRVTGLSACLQ</sequence>
<keyword evidence="1" id="KW-0472">Membrane</keyword>
<gene>
    <name evidence="2" type="ORF">H8R02_24380</name>
</gene>
<dbReference type="EMBL" id="JACORU010000011">
    <property type="protein sequence ID" value="MBC5767625.1"/>
    <property type="molecule type" value="Genomic_DNA"/>
</dbReference>
<dbReference type="RefSeq" id="WP_187084107.1">
    <property type="nucleotide sequence ID" value="NZ_JACORU010000011.1"/>
</dbReference>
<comment type="caution">
    <text evidence="2">The sequence shown here is derived from an EMBL/GenBank/DDBJ whole genome shotgun (WGS) entry which is preliminary data.</text>
</comment>
<organism evidence="2 3">
    <name type="scientific">Ramlibacter albus</name>
    <dbReference type="NCBI Taxonomy" id="2079448"/>
    <lineage>
        <taxon>Bacteria</taxon>
        <taxon>Pseudomonadati</taxon>
        <taxon>Pseudomonadota</taxon>
        <taxon>Betaproteobacteria</taxon>
        <taxon>Burkholderiales</taxon>
        <taxon>Comamonadaceae</taxon>
        <taxon>Ramlibacter</taxon>
    </lineage>
</organism>
<proteinExistence type="predicted"/>
<dbReference type="AlphaFoldDB" id="A0A923MBJ3"/>
<evidence type="ECO:0008006" key="4">
    <source>
        <dbReference type="Google" id="ProtNLM"/>
    </source>
</evidence>
<feature type="transmembrane region" description="Helical" evidence="1">
    <location>
        <begin position="64"/>
        <end position="82"/>
    </location>
</feature>
<keyword evidence="1" id="KW-1133">Transmembrane helix</keyword>
<protein>
    <recommendedName>
        <fullName evidence="4">TrbC/VirB2 family protein</fullName>
    </recommendedName>
</protein>
<keyword evidence="1" id="KW-0812">Transmembrane</keyword>
<keyword evidence="3" id="KW-1185">Reference proteome</keyword>
<evidence type="ECO:0000256" key="1">
    <source>
        <dbReference type="SAM" id="Phobius"/>
    </source>
</evidence>
<reference evidence="2" key="1">
    <citation type="submission" date="2020-08" db="EMBL/GenBank/DDBJ databases">
        <title>Ramlibacter sp. GTP1 16S ribosomal RNA gene genome sequencing and assembly.</title>
        <authorList>
            <person name="Kang M."/>
        </authorList>
    </citation>
    <scope>NUCLEOTIDE SEQUENCE</scope>
    <source>
        <strain evidence="2">GTP1</strain>
    </source>
</reference>
<dbReference type="InterPro" id="IPR007039">
    <property type="entry name" value="TrbC/VirB2"/>
</dbReference>
<dbReference type="Proteomes" id="UP000596827">
    <property type="component" value="Unassembled WGS sequence"/>
</dbReference>
<name>A0A923MBJ3_9BURK</name>